<accession>A0A975GKR6</accession>
<name>A0A975GKR6_9BACT</name>
<dbReference type="AlphaFoldDB" id="A0A975GKR6"/>
<evidence type="ECO:0000313" key="1">
    <source>
        <dbReference type="EMBL" id="QTA85031.1"/>
    </source>
</evidence>
<dbReference type="Proteomes" id="UP000663722">
    <property type="component" value="Chromosome"/>
</dbReference>
<proteinExistence type="predicted"/>
<protein>
    <submittedName>
        <fullName evidence="1">Uncharacterized protein</fullName>
    </submittedName>
</protein>
<sequence>MVPLCLCVFVANFFGCVKGGTHPKNICKKLLLRYLRCLL</sequence>
<evidence type="ECO:0000313" key="2">
    <source>
        <dbReference type="Proteomes" id="UP000663722"/>
    </source>
</evidence>
<organism evidence="1 2">
    <name type="scientific">Desulfonema magnum</name>
    <dbReference type="NCBI Taxonomy" id="45655"/>
    <lineage>
        <taxon>Bacteria</taxon>
        <taxon>Pseudomonadati</taxon>
        <taxon>Thermodesulfobacteriota</taxon>
        <taxon>Desulfobacteria</taxon>
        <taxon>Desulfobacterales</taxon>
        <taxon>Desulfococcaceae</taxon>
        <taxon>Desulfonema</taxon>
    </lineage>
</organism>
<keyword evidence="2" id="KW-1185">Reference proteome</keyword>
<dbReference type="EMBL" id="CP061800">
    <property type="protein sequence ID" value="QTA85031.1"/>
    <property type="molecule type" value="Genomic_DNA"/>
</dbReference>
<gene>
    <name evidence="1" type="ORF">dnm_010350</name>
</gene>
<dbReference type="KEGG" id="dmm:dnm_010350"/>
<reference evidence="1" key="1">
    <citation type="journal article" date="2021" name="Microb. Physiol.">
        <title>Proteogenomic Insights into the Physiology of Marine, Sulfate-Reducing, Filamentous Desulfonema limicola and Desulfonema magnum.</title>
        <authorList>
            <person name="Schnaars V."/>
            <person name="Wohlbrand L."/>
            <person name="Scheve S."/>
            <person name="Hinrichs C."/>
            <person name="Reinhardt R."/>
            <person name="Rabus R."/>
        </authorList>
    </citation>
    <scope>NUCLEOTIDE SEQUENCE</scope>
    <source>
        <strain evidence="1">4be13</strain>
    </source>
</reference>